<dbReference type="OrthoDB" id="8945at10239"/>
<dbReference type="EMBL" id="GU247132">
    <property type="protein sequence ID" value="ADA83804.1"/>
    <property type="molecule type" value="Genomic_DNA"/>
</dbReference>
<organism evidence="1 2">
    <name type="scientific">Mycobacterium phage SkiPole</name>
    <dbReference type="NCBI Taxonomy" id="701456"/>
    <lineage>
        <taxon>Viruses</taxon>
        <taxon>Duplodnaviria</taxon>
        <taxon>Heunggongvirae</taxon>
        <taxon>Uroviricota</taxon>
        <taxon>Caudoviricetes</taxon>
        <taxon>Fromanvirus</taxon>
        <taxon>Fromanvirus skipole</taxon>
    </lineage>
</organism>
<dbReference type="KEGG" id="vg:18990474"/>
<reference evidence="1 2" key="1">
    <citation type="submission" date="2009-11" db="EMBL/GenBank/DDBJ databases">
        <authorList>
            <person name="Leuba K.D."/>
            <person name="Ko C."/>
            <person name="Russell D.A."/>
            <person name="Fritz M.J."/>
            <person name="Jacobs-Sera D."/>
            <person name="Hendrix R.W."/>
            <person name="Hatfull G.F."/>
        </authorList>
    </citation>
    <scope>NUCLEOTIDE SEQUENCE [LARGE SCALE GENOMIC DNA]</scope>
</reference>
<evidence type="ECO:0000313" key="2">
    <source>
        <dbReference type="Proteomes" id="UP000001896"/>
    </source>
</evidence>
<proteinExistence type="predicted"/>
<name>D2XRS8_9CAUD</name>
<keyword evidence="2" id="KW-1185">Reference proteome</keyword>
<accession>D2XRS8</accession>
<sequence length="228" mass="26244">MTFDTCAGLDQVVYFLPRGKSPRSGTPENYVALSSIEGVVPCAVTRCKIRWSVIQGGPMRTTREQLPRLSLEVIEALKATGETEADIARMYGVTPQAVSWHVHTYGGKLTARQVIRREYPFKVPEPLSQCTPHKRLRDHGEYIATRGKGMKEYKLKRLRSFYRMLRENNWVVEFDPNIPPIPGVSKRGGWAYRERQESDEDLLIRVNEYTTLSEIGRHHIWRFPSVEP</sequence>
<evidence type="ECO:0000313" key="1">
    <source>
        <dbReference type="EMBL" id="ADA83804.1"/>
    </source>
</evidence>
<gene>
    <name evidence="1" type="primary">84</name>
    <name evidence="1" type="ORF">SKIPOLE_84</name>
</gene>
<protein>
    <submittedName>
        <fullName evidence="1">Repressor</fullName>
    </submittedName>
</protein>
<dbReference type="RefSeq" id="YP_009019159.1">
    <property type="nucleotide sequence ID" value="NC_023748.1"/>
</dbReference>
<dbReference type="Proteomes" id="UP000001896">
    <property type="component" value="Segment"/>
</dbReference>
<dbReference type="GeneID" id="18990474"/>